<dbReference type="Proteomes" id="UP000032141">
    <property type="component" value="Chromosome C2"/>
</dbReference>
<proteinExistence type="predicted"/>
<keyword evidence="2" id="KW-1185">Reference proteome</keyword>
<evidence type="ECO:0000313" key="2">
    <source>
        <dbReference type="Proteomes" id="UP000032141"/>
    </source>
</evidence>
<dbReference type="EnsemblPlants" id="Bo2g100780.1">
    <property type="protein sequence ID" value="Bo2g100780.1"/>
    <property type="gene ID" value="Bo2g100780"/>
</dbReference>
<name>A0A0D3ASF4_BRAOL</name>
<reference evidence="1 2" key="1">
    <citation type="journal article" date="2014" name="Genome Biol.">
        <title>Transcriptome and methylome profiling reveals relics of genome dominance in the mesopolyploid Brassica oleracea.</title>
        <authorList>
            <person name="Parkin I.A."/>
            <person name="Koh C."/>
            <person name="Tang H."/>
            <person name="Robinson S.J."/>
            <person name="Kagale S."/>
            <person name="Clarke W.E."/>
            <person name="Town C.D."/>
            <person name="Nixon J."/>
            <person name="Krishnakumar V."/>
            <person name="Bidwell S.L."/>
            <person name="Denoeud F."/>
            <person name="Belcram H."/>
            <person name="Links M.G."/>
            <person name="Just J."/>
            <person name="Clarke C."/>
            <person name="Bender T."/>
            <person name="Huebert T."/>
            <person name="Mason A.S."/>
            <person name="Pires J.C."/>
            <person name="Barker G."/>
            <person name="Moore J."/>
            <person name="Walley P.G."/>
            <person name="Manoli S."/>
            <person name="Batley J."/>
            <person name="Edwards D."/>
            <person name="Nelson M.N."/>
            <person name="Wang X."/>
            <person name="Paterson A.H."/>
            <person name="King G."/>
            <person name="Bancroft I."/>
            <person name="Chalhoub B."/>
            <person name="Sharpe A.G."/>
        </authorList>
    </citation>
    <scope>NUCLEOTIDE SEQUENCE</scope>
    <source>
        <strain evidence="1 2">cv. TO1000</strain>
    </source>
</reference>
<dbReference type="HOGENOM" id="CLU_2870685_0_0_1"/>
<organism evidence="1 2">
    <name type="scientific">Brassica oleracea var. oleracea</name>
    <dbReference type="NCBI Taxonomy" id="109376"/>
    <lineage>
        <taxon>Eukaryota</taxon>
        <taxon>Viridiplantae</taxon>
        <taxon>Streptophyta</taxon>
        <taxon>Embryophyta</taxon>
        <taxon>Tracheophyta</taxon>
        <taxon>Spermatophyta</taxon>
        <taxon>Magnoliopsida</taxon>
        <taxon>eudicotyledons</taxon>
        <taxon>Gunneridae</taxon>
        <taxon>Pentapetalae</taxon>
        <taxon>rosids</taxon>
        <taxon>malvids</taxon>
        <taxon>Brassicales</taxon>
        <taxon>Brassicaceae</taxon>
        <taxon>Brassiceae</taxon>
        <taxon>Brassica</taxon>
    </lineage>
</organism>
<dbReference type="AlphaFoldDB" id="A0A0D3ASF4"/>
<dbReference type="Gramene" id="Bo2g100780.1">
    <property type="protein sequence ID" value="Bo2g100780.1"/>
    <property type="gene ID" value="Bo2g100780"/>
</dbReference>
<evidence type="ECO:0000313" key="1">
    <source>
        <dbReference type="EnsemblPlants" id="Bo2g100780.1"/>
    </source>
</evidence>
<sequence>MGLYADCRRGRRQRRFFSPTLPSPISDTSFSITTFEGWLHLLPLEYILRAYTKLRKHQFTTRVI</sequence>
<protein>
    <submittedName>
        <fullName evidence="1">Uncharacterized protein</fullName>
    </submittedName>
</protein>
<reference evidence="1" key="2">
    <citation type="submission" date="2015-03" db="UniProtKB">
        <authorList>
            <consortium name="EnsemblPlants"/>
        </authorList>
    </citation>
    <scope>IDENTIFICATION</scope>
</reference>
<accession>A0A0D3ASF4</accession>